<evidence type="ECO:0000313" key="2">
    <source>
        <dbReference type="Proteomes" id="UP000825935"/>
    </source>
</evidence>
<dbReference type="EMBL" id="CM035413">
    <property type="protein sequence ID" value="KAH7430719.1"/>
    <property type="molecule type" value="Genomic_DNA"/>
</dbReference>
<proteinExistence type="predicted"/>
<reference evidence="1" key="1">
    <citation type="submission" date="2021-08" db="EMBL/GenBank/DDBJ databases">
        <title>WGS assembly of Ceratopteris richardii.</title>
        <authorList>
            <person name="Marchant D.B."/>
            <person name="Chen G."/>
            <person name="Jenkins J."/>
            <person name="Shu S."/>
            <person name="Leebens-Mack J."/>
            <person name="Grimwood J."/>
            <person name="Schmutz J."/>
            <person name="Soltis P."/>
            <person name="Soltis D."/>
            <person name="Chen Z.-H."/>
        </authorList>
    </citation>
    <scope>NUCLEOTIDE SEQUENCE</scope>
    <source>
        <strain evidence="1">Whitten #5841</strain>
        <tissue evidence="1">Leaf</tissue>
    </source>
</reference>
<dbReference type="OrthoDB" id="2003520at2759"/>
<organism evidence="1 2">
    <name type="scientific">Ceratopteris richardii</name>
    <name type="common">Triangle waterfern</name>
    <dbReference type="NCBI Taxonomy" id="49495"/>
    <lineage>
        <taxon>Eukaryota</taxon>
        <taxon>Viridiplantae</taxon>
        <taxon>Streptophyta</taxon>
        <taxon>Embryophyta</taxon>
        <taxon>Tracheophyta</taxon>
        <taxon>Polypodiopsida</taxon>
        <taxon>Polypodiidae</taxon>
        <taxon>Polypodiales</taxon>
        <taxon>Pteridineae</taxon>
        <taxon>Pteridaceae</taxon>
        <taxon>Parkerioideae</taxon>
        <taxon>Ceratopteris</taxon>
    </lineage>
</organism>
<dbReference type="Proteomes" id="UP000825935">
    <property type="component" value="Chromosome 8"/>
</dbReference>
<evidence type="ECO:0000313" key="1">
    <source>
        <dbReference type="EMBL" id="KAH7430719.1"/>
    </source>
</evidence>
<keyword evidence="2" id="KW-1185">Reference proteome</keyword>
<protein>
    <submittedName>
        <fullName evidence="1">Uncharacterized protein</fullName>
    </submittedName>
</protein>
<sequence length="221" mass="25788">MPQGISNFWTIHISSHELINPTNSGLGTWRWICKYCAKSLSTTTPPYSTCEKNRRAWRITLCKSSPWHIWAVRHEHNLMKEVVTSRRHDRHEYMVAFVDILEYLEVGPSARASASSYRSCICTQREGSESFAHLNNFEPPSPRPRQWGLHSSYISTDLQKQHQKIAKIEIERYILECNLSFNVVRTNAWKRMVRAIAQVGTSNDDWHGDSYKRLCKSMFIE</sequence>
<gene>
    <name evidence="1" type="ORF">KP509_08G011400</name>
</gene>
<name>A0A8T2UE27_CERRI</name>
<comment type="caution">
    <text evidence="1">The sequence shown here is derived from an EMBL/GenBank/DDBJ whole genome shotgun (WGS) entry which is preliminary data.</text>
</comment>
<accession>A0A8T2UE27</accession>
<dbReference type="AlphaFoldDB" id="A0A8T2UE27"/>